<dbReference type="Pfam" id="PF07738">
    <property type="entry name" value="Sad1_UNC"/>
    <property type="match status" value="1"/>
</dbReference>
<name>A0AAV7HQE9_COTGL</name>
<evidence type="ECO:0000313" key="7">
    <source>
        <dbReference type="Proteomes" id="UP000826195"/>
    </source>
</evidence>
<evidence type="ECO:0000256" key="4">
    <source>
        <dbReference type="ARBA" id="ARBA00023136"/>
    </source>
</evidence>
<dbReference type="GO" id="GO:0034993">
    <property type="term" value="C:meiotic nuclear membrane microtubule tethering complex"/>
    <property type="evidence" value="ECO:0007669"/>
    <property type="project" value="TreeGrafter"/>
</dbReference>
<keyword evidence="4" id="KW-0472">Membrane</keyword>
<dbReference type="AlphaFoldDB" id="A0AAV7HQE9"/>
<sequence length="124" mass="13876">NNVAPGQCWAFKGSAGCIAIKLLSPIYVTSVTLEHITVHKSPNSKTTSAPRCFSVWGLKSINDKEGYFFGKFMYDNCASPIQNFPIKKKSNESYEIIELKIHSNSGNPNYTCLYRVRVHGELDL</sequence>
<comment type="subcellular location">
    <subcellularLocation>
        <location evidence="1">Membrane</location>
    </subcellularLocation>
</comment>
<keyword evidence="3" id="KW-1133">Transmembrane helix</keyword>
<keyword evidence="2" id="KW-0812">Transmembrane</keyword>
<dbReference type="PANTHER" id="PTHR12911:SF8">
    <property type="entry name" value="KLAROID PROTEIN-RELATED"/>
    <property type="match status" value="1"/>
</dbReference>
<proteinExistence type="predicted"/>
<protein>
    <recommendedName>
        <fullName evidence="5">SUN domain-containing protein</fullName>
    </recommendedName>
</protein>
<evidence type="ECO:0000313" key="6">
    <source>
        <dbReference type="EMBL" id="KAH0533602.1"/>
    </source>
</evidence>
<comment type="caution">
    <text evidence="6">The sequence shown here is derived from an EMBL/GenBank/DDBJ whole genome shotgun (WGS) entry which is preliminary data.</text>
</comment>
<organism evidence="6 7">
    <name type="scientific">Cotesia glomerata</name>
    <name type="common">Lepidopteran parasitic wasp</name>
    <name type="synonym">Apanteles glomeratus</name>
    <dbReference type="NCBI Taxonomy" id="32391"/>
    <lineage>
        <taxon>Eukaryota</taxon>
        <taxon>Metazoa</taxon>
        <taxon>Ecdysozoa</taxon>
        <taxon>Arthropoda</taxon>
        <taxon>Hexapoda</taxon>
        <taxon>Insecta</taxon>
        <taxon>Pterygota</taxon>
        <taxon>Neoptera</taxon>
        <taxon>Endopterygota</taxon>
        <taxon>Hymenoptera</taxon>
        <taxon>Apocrita</taxon>
        <taxon>Ichneumonoidea</taxon>
        <taxon>Braconidae</taxon>
        <taxon>Microgastrinae</taxon>
        <taxon>Cotesia</taxon>
    </lineage>
</organism>
<dbReference type="PANTHER" id="PTHR12911">
    <property type="entry name" value="SAD1/UNC-84-LIKE PROTEIN-RELATED"/>
    <property type="match status" value="1"/>
</dbReference>
<dbReference type="Proteomes" id="UP000826195">
    <property type="component" value="Unassembled WGS sequence"/>
</dbReference>
<dbReference type="GO" id="GO:0043495">
    <property type="term" value="F:protein-membrane adaptor activity"/>
    <property type="evidence" value="ECO:0007669"/>
    <property type="project" value="TreeGrafter"/>
</dbReference>
<evidence type="ECO:0000259" key="5">
    <source>
        <dbReference type="PROSITE" id="PS51469"/>
    </source>
</evidence>
<dbReference type="EMBL" id="JAHXZJ010003041">
    <property type="protein sequence ID" value="KAH0533602.1"/>
    <property type="molecule type" value="Genomic_DNA"/>
</dbReference>
<reference evidence="6 7" key="1">
    <citation type="journal article" date="2021" name="J. Hered.">
        <title>A chromosome-level genome assembly of the parasitoid wasp, Cotesia glomerata (Hymenoptera: Braconidae).</title>
        <authorList>
            <person name="Pinto B.J."/>
            <person name="Weis J.J."/>
            <person name="Gamble T."/>
            <person name="Ode P.J."/>
            <person name="Paul R."/>
            <person name="Zaspel J.M."/>
        </authorList>
    </citation>
    <scope>NUCLEOTIDE SEQUENCE [LARGE SCALE GENOMIC DNA]</scope>
    <source>
        <strain evidence="6">CgM1</strain>
    </source>
</reference>
<dbReference type="InterPro" id="IPR012919">
    <property type="entry name" value="SUN_dom"/>
</dbReference>
<evidence type="ECO:0000256" key="1">
    <source>
        <dbReference type="ARBA" id="ARBA00004370"/>
    </source>
</evidence>
<evidence type="ECO:0000256" key="2">
    <source>
        <dbReference type="ARBA" id="ARBA00022692"/>
    </source>
</evidence>
<keyword evidence="7" id="KW-1185">Reference proteome</keyword>
<dbReference type="PROSITE" id="PS51469">
    <property type="entry name" value="SUN"/>
    <property type="match status" value="1"/>
</dbReference>
<evidence type="ECO:0000256" key="3">
    <source>
        <dbReference type="ARBA" id="ARBA00022989"/>
    </source>
</evidence>
<feature type="non-terminal residue" evidence="6">
    <location>
        <position position="1"/>
    </location>
</feature>
<accession>A0AAV7HQE9</accession>
<feature type="domain" description="SUN" evidence="5">
    <location>
        <begin position="1"/>
        <end position="123"/>
    </location>
</feature>
<dbReference type="InterPro" id="IPR045119">
    <property type="entry name" value="SUN1-5"/>
</dbReference>
<dbReference type="Gene3D" id="2.60.120.260">
    <property type="entry name" value="Galactose-binding domain-like"/>
    <property type="match status" value="1"/>
</dbReference>
<gene>
    <name evidence="6" type="ORF">KQX54_000654</name>
</gene>